<dbReference type="EMBL" id="BMAV01011783">
    <property type="protein sequence ID" value="GFY57855.1"/>
    <property type="molecule type" value="Genomic_DNA"/>
</dbReference>
<reference evidence="2" key="1">
    <citation type="submission" date="2020-08" db="EMBL/GenBank/DDBJ databases">
        <title>Multicomponent nature underlies the extraordinary mechanical properties of spider dragline silk.</title>
        <authorList>
            <person name="Kono N."/>
            <person name="Nakamura H."/>
            <person name="Mori M."/>
            <person name="Yoshida Y."/>
            <person name="Ohtoshi R."/>
            <person name="Malay A.D."/>
            <person name="Moran D.A.P."/>
            <person name="Tomita M."/>
            <person name="Numata K."/>
            <person name="Arakawa K."/>
        </authorList>
    </citation>
    <scope>NUCLEOTIDE SEQUENCE</scope>
</reference>
<dbReference type="AlphaFoldDB" id="A0A8X7C6T3"/>
<protein>
    <submittedName>
        <fullName evidence="2">Uncharacterized protein</fullName>
    </submittedName>
</protein>
<gene>
    <name evidence="2" type="primary">NCL1_21224</name>
    <name evidence="2" type="ORF">TNIN_495682</name>
</gene>
<accession>A0A8X7C6T3</accession>
<name>A0A8X7C6T3_9ARAC</name>
<feature type="compositionally biased region" description="Basic and acidic residues" evidence="1">
    <location>
        <begin position="65"/>
        <end position="75"/>
    </location>
</feature>
<evidence type="ECO:0000313" key="3">
    <source>
        <dbReference type="Proteomes" id="UP000886998"/>
    </source>
</evidence>
<dbReference type="OrthoDB" id="6429346at2759"/>
<evidence type="ECO:0000256" key="1">
    <source>
        <dbReference type="SAM" id="MobiDB-lite"/>
    </source>
</evidence>
<feature type="compositionally biased region" description="Polar residues" evidence="1">
    <location>
        <begin position="1"/>
        <end position="33"/>
    </location>
</feature>
<dbReference type="Proteomes" id="UP000886998">
    <property type="component" value="Unassembled WGS sequence"/>
</dbReference>
<comment type="caution">
    <text evidence="2">The sequence shown here is derived from an EMBL/GenBank/DDBJ whole genome shotgun (WGS) entry which is preliminary data.</text>
</comment>
<feature type="non-terminal residue" evidence="2">
    <location>
        <position position="328"/>
    </location>
</feature>
<feature type="compositionally biased region" description="Basic and acidic residues" evidence="1">
    <location>
        <begin position="36"/>
        <end position="55"/>
    </location>
</feature>
<sequence length="328" mass="36264">MDISLQTNEKMPEESSMTPTDAPKQSPNTSTNAAKRRMDFRATSDAHTSDEDHLIIDLSEDSMDSEEKKEQDKTPSEVTPAIPLNSETEKVTVKKFPGLIPLFTSEFYKNGKEIEKIRPKTVSRTNSFEEDNKPDDSLCIINPVLTAKKTSVSSLPALQPVQDEITEVLNNQKISVPVTDFKSLKSQVSSALNAGNKLLDSSVTQTILLKNGQTPPSLASVSVSSKKPCNVNEGVQRHTLHRTCNDVRILHGVGDMYADLSHSSESCQEVEQAFPEEIIIDDSDDEVIELDETRVKKTSEPSVVESSSRQTYGVNIEKDSQMQVTTHL</sequence>
<keyword evidence="3" id="KW-1185">Reference proteome</keyword>
<evidence type="ECO:0000313" key="2">
    <source>
        <dbReference type="EMBL" id="GFY57855.1"/>
    </source>
</evidence>
<feature type="region of interest" description="Disordered" evidence="1">
    <location>
        <begin position="1"/>
        <end position="81"/>
    </location>
</feature>
<proteinExistence type="predicted"/>
<organism evidence="2 3">
    <name type="scientific">Trichonephila inaurata madagascariensis</name>
    <dbReference type="NCBI Taxonomy" id="2747483"/>
    <lineage>
        <taxon>Eukaryota</taxon>
        <taxon>Metazoa</taxon>
        <taxon>Ecdysozoa</taxon>
        <taxon>Arthropoda</taxon>
        <taxon>Chelicerata</taxon>
        <taxon>Arachnida</taxon>
        <taxon>Araneae</taxon>
        <taxon>Araneomorphae</taxon>
        <taxon>Entelegynae</taxon>
        <taxon>Araneoidea</taxon>
        <taxon>Nephilidae</taxon>
        <taxon>Trichonephila</taxon>
        <taxon>Trichonephila inaurata</taxon>
    </lineage>
</organism>